<reference evidence="3" key="1">
    <citation type="journal article" date="2019" name="Int. J. Syst. Evol. Microbiol.">
        <title>The Global Catalogue of Microorganisms (GCM) 10K type strain sequencing project: providing services to taxonomists for standard genome sequencing and annotation.</title>
        <authorList>
            <consortium name="The Broad Institute Genomics Platform"/>
            <consortium name="The Broad Institute Genome Sequencing Center for Infectious Disease"/>
            <person name="Wu L."/>
            <person name="Ma J."/>
        </authorList>
    </citation>
    <scope>NUCLEOTIDE SEQUENCE [LARGE SCALE GENOMIC DNA]</scope>
    <source>
        <strain evidence="3">JCM 17841</strain>
    </source>
</reference>
<keyword evidence="3" id="KW-1185">Reference proteome</keyword>
<dbReference type="EMBL" id="BAABGQ010000005">
    <property type="protein sequence ID" value="GAA4499302.1"/>
    <property type="molecule type" value="Genomic_DNA"/>
</dbReference>
<accession>A0ABP8Q9D6</accession>
<feature type="domain" description="START-like" evidence="1">
    <location>
        <begin position="7"/>
        <end position="136"/>
    </location>
</feature>
<dbReference type="InterPro" id="IPR023393">
    <property type="entry name" value="START-like_dom_sf"/>
</dbReference>
<comment type="caution">
    <text evidence="2">The sequence shown here is derived from an EMBL/GenBank/DDBJ whole genome shotgun (WGS) entry which is preliminary data.</text>
</comment>
<protein>
    <recommendedName>
        <fullName evidence="1">START-like domain-containing protein</fullName>
    </recommendedName>
</protein>
<sequence length="137" mass="15915">MAMPAASAKRRFEMEYSINASPKILFPYIASASGLSQWFCDDVRLDPDHRLNMVWDKQSHFAEIVAQRPGRSIRYVFLDEQKRPQQDANYLDFTLELSRITDEVFLRVTDYSDHADTQEQQEIWEGLVGKLRDQVGG</sequence>
<evidence type="ECO:0000313" key="2">
    <source>
        <dbReference type="EMBL" id="GAA4499302.1"/>
    </source>
</evidence>
<evidence type="ECO:0000259" key="1">
    <source>
        <dbReference type="Pfam" id="PF19569"/>
    </source>
</evidence>
<name>A0ABP8Q9D6_9BACT</name>
<proteinExistence type="predicted"/>
<dbReference type="Gene3D" id="3.30.530.20">
    <property type="match status" value="1"/>
</dbReference>
<evidence type="ECO:0000313" key="3">
    <source>
        <dbReference type="Proteomes" id="UP001501243"/>
    </source>
</evidence>
<dbReference type="RefSeq" id="WP_236018530.1">
    <property type="nucleotide sequence ID" value="NZ_BAABGQ010000005.1"/>
</dbReference>
<gene>
    <name evidence="2" type="ORF">GCM10023172_17840</name>
</gene>
<organism evidence="2 3">
    <name type="scientific">Hymenobacter ginsengisoli</name>
    <dbReference type="NCBI Taxonomy" id="1051626"/>
    <lineage>
        <taxon>Bacteria</taxon>
        <taxon>Pseudomonadati</taxon>
        <taxon>Bacteroidota</taxon>
        <taxon>Cytophagia</taxon>
        <taxon>Cytophagales</taxon>
        <taxon>Hymenobacteraceae</taxon>
        <taxon>Hymenobacter</taxon>
    </lineage>
</organism>
<dbReference type="InterPro" id="IPR045736">
    <property type="entry name" value="START_2"/>
</dbReference>
<dbReference type="Proteomes" id="UP001501243">
    <property type="component" value="Unassembled WGS sequence"/>
</dbReference>
<dbReference type="Pfam" id="PF19569">
    <property type="entry name" value="START_2"/>
    <property type="match status" value="1"/>
</dbReference>
<dbReference type="SUPFAM" id="SSF55961">
    <property type="entry name" value="Bet v1-like"/>
    <property type="match status" value="1"/>
</dbReference>